<dbReference type="AlphaFoldDB" id="W4KB26"/>
<dbReference type="KEGG" id="hir:HETIRDRAFT_152706"/>
<dbReference type="OrthoDB" id="5550090at2759"/>
<sequence>MSPSRPPTNTKVHVPRHNTARIGPALTAQITSLATEQGIRTDLRQSNHDPSSAMALAIESASDWNSRLIAARAERGPQWDVGTQQFHVDEESDLYYDPTPLYEYLKEEREESAQSSDPVHHEGPTPLMAHRQLQSNISNQYSMNGMGVSSSIAASPRHLGGPMGTPHGGSFAAIPPTQFYGTDRGSPMVPRGGMIMDGIGITPDIRRRM</sequence>
<evidence type="ECO:0000256" key="1">
    <source>
        <dbReference type="SAM" id="MobiDB-lite"/>
    </source>
</evidence>
<accession>W4KB26</accession>
<organism evidence="2 3">
    <name type="scientific">Heterobasidion irregulare (strain TC 32-1)</name>
    <dbReference type="NCBI Taxonomy" id="747525"/>
    <lineage>
        <taxon>Eukaryota</taxon>
        <taxon>Fungi</taxon>
        <taxon>Dikarya</taxon>
        <taxon>Basidiomycota</taxon>
        <taxon>Agaricomycotina</taxon>
        <taxon>Agaricomycetes</taxon>
        <taxon>Russulales</taxon>
        <taxon>Bondarzewiaceae</taxon>
        <taxon>Heterobasidion</taxon>
        <taxon>Heterobasidion annosum species complex</taxon>
    </lineage>
</organism>
<name>W4KB26_HETIT</name>
<dbReference type="HOGENOM" id="CLU_051038_0_0_1"/>
<reference evidence="2 3" key="1">
    <citation type="journal article" date="2012" name="New Phytol.">
        <title>Insight into trade-off between wood decay and parasitism from the genome of a fungal forest pathogen.</title>
        <authorList>
            <person name="Olson A."/>
            <person name="Aerts A."/>
            <person name="Asiegbu F."/>
            <person name="Belbahri L."/>
            <person name="Bouzid O."/>
            <person name="Broberg A."/>
            <person name="Canback B."/>
            <person name="Coutinho P.M."/>
            <person name="Cullen D."/>
            <person name="Dalman K."/>
            <person name="Deflorio G."/>
            <person name="van Diepen L.T."/>
            <person name="Dunand C."/>
            <person name="Duplessis S."/>
            <person name="Durling M."/>
            <person name="Gonthier P."/>
            <person name="Grimwood J."/>
            <person name="Fossdal C.G."/>
            <person name="Hansson D."/>
            <person name="Henrissat B."/>
            <person name="Hietala A."/>
            <person name="Himmelstrand K."/>
            <person name="Hoffmeister D."/>
            <person name="Hogberg N."/>
            <person name="James T.Y."/>
            <person name="Karlsson M."/>
            <person name="Kohler A."/>
            <person name="Kues U."/>
            <person name="Lee Y.H."/>
            <person name="Lin Y.C."/>
            <person name="Lind M."/>
            <person name="Lindquist E."/>
            <person name="Lombard V."/>
            <person name="Lucas S."/>
            <person name="Lunden K."/>
            <person name="Morin E."/>
            <person name="Murat C."/>
            <person name="Park J."/>
            <person name="Raffaello T."/>
            <person name="Rouze P."/>
            <person name="Salamov A."/>
            <person name="Schmutz J."/>
            <person name="Solheim H."/>
            <person name="Stahlberg J."/>
            <person name="Velez H."/>
            <person name="de Vries R.P."/>
            <person name="Wiebenga A."/>
            <person name="Woodward S."/>
            <person name="Yakovlev I."/>
            <person name="Garbelotto M."/>
            <person name="Martin F."/>
            <person name="Grigoriev I.V."/>
            <person name="Stenlid J."/>
        </authorList>
    </citation>
    <scope>NUCLEOTIDE SEQUENCE [LARGE SCALE GENOMIC DNA]</scope>
    <source>
        <strain evidence="2 3">TC 32-1</strain>
    </source>
</reference>
<dbReference type="GeneID" id="20667419"/>
<dbReference type="Proteomes" id="UP000030671">
    <property type="component" value="Unassembled WGS sequence"/>
</dbReference>
<protein>
    <submittedName>
        <fullName evidence="2">Uncharacterized protein</fullName>
    </submittedName>
</protein>
<gene>
    <name evidence="2" type="ORF">HETIRDRAFT_152706</name>
</gene>
<dbReference type="RefSeq" id="XP_009545324.1">
    <property type="nucleotide sequence ID" value="XM_009547029.1"/>
</dbReference>
<dbReference type="EMBL" id="KI925457">
    <property type="protein sequence ID" value="ETW83037.1"/>
    <property type="molecule type" value="Genomic_DNA"/>
</dbReference>
<proteinExistence type="predicted"/>
<feature type="region of interest" description="Disordered" evidence="1">
    <location>
        <begin position="1"/>
        <end position="23"/>
    </location>
</feature>
<evidence type="ECO:0000313" key="2">
    <source>
        <dbReference type="EMBL" id="ETW83037.1"/>
    </source>
</evidence>
<dbReference type="InParanoid" id="W4KB26"/>
<dbReference type="eggNOG" id="ENOG502SF56">
    <property type="taxonomic scope" value="Eukaryota"/>
</dbReference>
<dbReference type="STRING" id="747525.W4KB26"/>
<keyword evidence="3" id="KW-1185">Reference proteome</keyword>
<evidence type="ECO:0000313" key="3">
    <source>
        <dbReference type="Proteomes" id="UP000030671"/>
    </source>
</evidence>